<comment type="caution">
    <text evidence="5">The sequence shown here is derived from an EMBL/GenBank/DDBJ whole genome shotgun (WGS) entry which is preliminary data.</text>
</comment>
<gene>
    <name evidence="5" type="ORF">CDL12_12235</name>
</gene>
<dbReference type="OrthoDB" id="1928589at2759"/>
<evidence type="ECO:0000256" key="1">
    <source>
        <dbReference type="ARBA" id="ARBA00010746"/>
    </source>
</evidence>
<keyword evidence="4" id="KW-0052">Apoplast</keyword>
<dbReference type="PANTHER" id="PTHR21495">
    <property type="entry name" value="NUCLEOPORIN-RELATED"/>
    <property type="match status" value="1"/>
</dbReference>
<evidence type="ECO:0000256" key="4">
    <source>
        <dbReference type="RuleBase" id="RU363099"/>
    </source>
</evidence>
<comment type="subcellular location">
    <subcellularLocation>
        <location evidence="4">Secreted</location>
        <location evidence="4">Extracellular space</location>
        <location evidence="4">Apoplast</location>
    </subcellularLocation>
</comment>
<evidence type="ECO:0000256" key="2">
    <source>
        <dbReference type="ARBA" id="ARBA00011738"/>
    </source>
</evidence>
<evidence type="ECO:0000313" key="5">
    <source>
        <dbReference type="EMBL" id="PIN15126.1"/>
    </source>
</evidence>
<evidence type="ECO:0000256" key="3">
    <source>
        <dbReference type="ARBA" id="ARBA00022525"/>
    </source>
</evidence>
<dbReference type="AlphaFoldDB" id="A0A2G9HCA4"/>
<protein>
    <recommendedName>
        <fullName evidence="4">Dirigent protein</fullName>
    </recommendedName>
</protein>
<comment type="function">
    <text evidence="4">Dirigent proteins impart stereoselectivity on the phenoxy radical-coupling reaction, yielding optically active lignans from two molecules of coniferyl alcohol in the biosynthesis of lignans, flavonolignans, and alkaloids and thus plays a central role in plant secondary metabolism.</text>
</comment>
<dbReference type="GO" id="GO:0048046">
    <property type="term" value="C:apoplast"/>
    <property type="evidence" value="ECO:0007669"/>
    <property type="project" value="UniProtKB-SubCell"/>
</dbReference>
<dbReference type="Proteomes" id="UP000231279">
    <property type="component" value="Unassembled WGS sequence"/>
</dbReference>
<comment type="similarity">
    <text evidence="1 4">Belongs to the plant dirigent protein family.</text>
</comment>
<comment type="subunit">
    <text evidence="2 4">Homodimer.</text>
</comment>
<dbReference type="Pfam" id="PF03018">
    <property type="entry name" value="Dirigent"/>
    <property type="match status" value="1"/>
</dbReference>
<proteinExistence type="inferred from homology"/>
<dbReference type="InterPro" id="IPR044859">
    <property type="entry name" value="Allene_oxi_cyc_Dirigent"/>
</dbReference>
<keyword evidence="6" id="KW-1185">Reference proteome</keyword>
<dbReference type="GO" id="GO:0009699">
    <property type="term" value="P:phenylpropanoid biosynthetic process"/>
    <property type="evidence" value="ECO:0007669"/>
    <property type="project" value="UniProtKB-ARBA"/>
</dbReference>
<sequence>MGGSVMGKLVAIFVLTGMLGAVANGSVIIMPGASSAKFQIPKPLHPAAKRISQDQGYQMGFYIHEVRTGPNKTVWNVAYSENTLTSPSSFGLIQMIDSPITGVPELDSLSGGRVQGTFAYADLHQTAVIVNLNIRFTVTEGGIHEGDSLHLLGRISLSGQWRDEMLSVVGGTGTFSGARGDAFSSYYSFDNSTLHRVSTLVMYVLVG</sequence>
<organism evidence="5 6">
    <name type="scientific">Handroanthus impetiginosus</name>
    <dbReference type="NCBI Taxonomy" id="429701"/>
    <lineage>
        <taxon>Eukaryota</taxon>
        <taxon>Viridiplantae</taxon>
        <taxon>Streptophyta</taxon>
        <taxon>Embryophyta</taxon>
        <taxon>Tracheophyta</taxon>
        <taxon>Spermatophyta</taxon>
        <taxon>Magnoliopsida</taxon>
        <taxon>eudicotyledons</taxon>
        <taxon>Gunneridae</taxon>
        <taxon>Pentapetalae</taxon>
        <taxon>asterids</taxon>
        <taxon>lamiids</taxon>
        <taxon>Lamiales</taxon>
        <taxon>Bignoniaceae</taxon>
        <taxon>Crescentiina</taxon>
        <taxon>Tabebuia alliance</taxon>
        <taxon>Handroanthus</taxon>
    </lineage>
</organism>
<accession>A0A2G9HCA4</accession>
<keyword evidence="3 4" id="KW-0964">Secreted</keyword>
<name>A0A2G9HCA4_9LAMI</name>
<reference evidence="6" key="1">
    <citation type="journal article" date="2018" name="Gigascience">
        <title>Genome assembly of the Pink Ipe (Handroanthus impetiginosus, Bignoniaceae), a highly valued, ecologically keystone Neotropical timber forest tree.</title>
        <authorList>
            <person name="Silva-Junior O.B."/>
            <person name="Grattapaglia D."/>
            <person name="Novaes E."/>
            <person name="Collevatti R.G."/>
        </authorList>
    </citation>
    <scope>NUCLEOTIDE SEQUENCE [LARGE SCALE GENOMIC DNA]</scope>
    <source>
        <strain evidence="6">cv. UFG-1</strain>
    </source>
</reference>
<dbReference type="EMBL" id="NKXS01002140">
    <property type="protein sequence ID" value="PIN15126.1"/>
    <property type="molecule type" value="Genomic_DNA"/>
</dbReference>
<dbReference type="InterPro" id="IPR004265">
    <property type="entry name" value="Dirigent"/>
</dbReference>
<evidence type="ECO:0000313" key="6">
    <source>
        <dbReference type="Proteomes" id="UP000231279"/>
    </source>
</evidence>
<dbReference type="STRING" id="429701.A0A2G9HCA4"/>
<dbReference type="Gene3D" id="2.40.480.10">
    <property type="entry name" value="Allene oxide cyclase-like"/>
    <property type="match status" value="1"/>
</dbReference>